<dbReference type="OrthoDB" id="4223623at2759"/>
<dbReference type="OMA" id="ERSCENC"/>
<dbReference type="AlphaFoldDB" id="A0A0U1M597"/>
<gene>
    <name evidence="2" type="ORF">PISL3812_07833</name>
</gene>
<dbReference type="GO" id="GO:0003824">
    <property type="term" value="F:catalytic activity"/>
    <property type="evidence" value="ECO:0007669"/>
    <property type="project" value="InterPro"/>
</dbReference>
<evidence type="ECO:0000313" key="2">
    <source>
        <dbReference type="EMBL" id="CRG90788.1"/>
    </source>
</evidence>
<accession>A0A0U1M597</accession>
<dbReference type="Pfam" id="PF01048">
    <property type="entry name" value="PNP_UDP_1"/>
    <property type="match status" value="1"/>
</dbReference>
<keyword evidence="3" id="KW-1185">Reference proteome</keyword>
<organism evidence="2 3">
    <name type="scientific">Talaromyces islandicus</name>
    <name type="common">Penicillium islandicum</name>
    <dbReference type="NCBI Taxonomy" id="28573"/>
    <lineage>
        <taxon>Eukaryota</taxon>
        <taxon>Fungi</taxon>
        <taxon>Dikarya</taxon>
        <taxon>Ascomycota</taxon>
        <taxon>Pezizomycotina</taxon>
        <taxon>Eurotiomycetes</taxon>
        <taxon>Eurotiomycetidae</taxon>
        <taxon>Eurotiales</taxon>
        <taxon>Trichocomaceae</taxon>
        <taxon>Talaromyces</taxon>
        <taxon>Talaromyces sect. Islandici</taxon>
    </lineage>
</organism>
<dbReference type="Proteomes" id="UP000054383">
    <property type="component" value="Unassembled WGS sequence"/>
</dbReference>
<feature type="domain" description="Nucleoside phosphorylase" evidence="1">
    <location>
        <begin position="105"/>
        <end position="200"/>
    </location>
</feature>
<dbReference type="EMBL" id="CVMT01000008">
    <property type="protein sequence ID" value="CRG90788.1"/>
    <property type="molecule type" value="Genomic_DNA"/>
</dbReference>
<dbReference type="InterPro" id="IPR027417">
    <property type="entry name" value="P-loop_NTPase"/>
</dbReference>
<dbReference type="PANTHER" id="PTHR46082">
    <property type="entry name" value="ATP/GTP-BINDING PROTEIN-RELATED"/>
    <property type="match status" value="1"/>
</dbReference>
<dbReference type="PANTHER" id="PTHR46082:SF11">
    <property type="entry name" value="AAA+ ATPASE DOMAIN-CONTAINING PROTEIN-RELATED"/>
    <property type="match status" value="1"/>
</dbReference>
<dbReference type="InterPro" id="IPR000845">
    <property type="entry name" value="Nucleoside_phosphorylase_d"/>
</dbReference>
<dbReference type="InterPro" id="IPR053137">
    <property type="entry name" value="NLR-like"/>
</dbReference>
<dbReference type="GO" id="GO:0009116">
    <property type="term" value="P:nucleoside metabolic process"/>
    <property type="evidence" value="ECO:0007669"/>
    <property type="project" value="InterPro"/>
</dbReference>
<sequence length="288" mass="31851">MDIRLGDVVVSMPIAGSAEGGVVQYDYGKALSGGHFQRTGMLSRPPQILLTSVAKLWGNHLLEGSRVPQFLDEIISKSPRNSFNFGRPKEEDRLFEAIYDHVPSSETCQDCDTRRTVSRPERDDDTPVIHYGLIASGNQVIKDSMVRDRLSQELGVLCVEMEAAGLMDNFPCLVVRGICDYADSHKNKAWQGYAAAAAAAYAKELLLVISVIHKEPVRESLSDSDKFRVPLDLSAVSAISGFLGRESDLDDLWEVLRPRQDSMRRVAVLHSLGGIGKTQLAIRFARIH</sequence>
<reference evidence="2 3" key="1">
    <citation type="submission" date="2015-04" db="EMBL/GenBank/DDBJ databases">
        <authorList>
            <person name="Syromyatnikov M.Y."/>
            <person name="Popov V.N."/>
        </authorList>
    </citation>
    <scope>NUCLEOTIDE SEQUENCE [LARGE SCALE GENOMIC DNA]</scope>
    <source>
        <strain evidence="2">WF-38-12</strain>
    </source>
</reference>
<evidence type="ECO:0000259" key="1">
    <source>
        <dbReference type="Pfam" id="PF01048"/>
    </source>
</evidence>
<dbReference type="SUPFAM" id="SSF53167">
    <property type="entry name" value="Purine and uridine phosphorylases"/>
    <property type="match status" value="1"/>
</dbReference>
<evidence type="ECO:0000313" key="3">
    <source>
        <dbReference type="Proteomes" id="UP000054383"/>
    </source>
</evidence>
<name>A0A0U1M597_TALIS</name>
<dbReference type="STRING" id="28573.A0A0U1M597"/>
<dbReference type="Gene3D" id="3.40.50.300">
    <property type="entry name" value="P-loop containing nucleotide triphosphate hydrolases"/>
    <property type="match status" value="1"/>
</dbReference>
<proteinExistence type="predicted"/>
<dbReference type="Gene3D" id="3.40.50.1580">
    <property type="entry name" value="Nucleoside phosphorylase domain"/>
    <property type="match status" value="1"/>
</dbReference>
<dbReference type="SUPFAM" id="SSF52540">
    <property type="entry name" value="P-loop containing nucleoside triphosphate hydrolases"/>
    <property type="match status" value="1"/>
</dbReference>
<dbReference type="InterPro" id="IPR035994">
    <property type="entry name" value="Nucleoside_phosphorylase_sf"/>
</dbReference>
<protein>
    <recommendedName>
        <fullName evidence="1">Nucleoside phosphorylase domain-containing protein</fullName>
    </recommendedName>
</protein>